<evidence type="ECO:0000256" key="1">
    <source>
        <dbReference type="ARBA" id="ARBA00004429"/>
    </source>
</evidence>
<evidence type="ECO:0000256" key="2">
    <source>
        <dbReference type="ARBA" id="ARBA00022448"/>
    </source>
</evidence>
<gene>
    <name evidence="10" type="ORF">GCM10025866_21600</name>
</gene>
<evidence type="ECO:0000256" key="3">
    <source>
        <dbReference type="ARBA" id="ARBA00022519"/>
    </source>
</evidence>
<dbReference type="InterPro" id="IPR005829">
    <property type="entry name" value="Sugar_transporter_CS"/>
</dbReference>
<keyword evidence="3" id="KW-0997">Cell inner membrane</keyword>
<dbReference type="Proteomes" id="UP001321498">
    <property type="component" value="Chromosome"/>
</dbReference>
<feature type="domain" description="Major facilitator superfamily (MFS) profile" evidence="9">
    <location>
        <begin position="14"/>
        <end position="463"/>
    </location>
</feature>
<protein>
    <recommendedName>
        <fullName evidence="7">MFS-type drug efflux transporter P55</fullName>
    </recommendedName>
</protein>
<dbReference type="Gene3D" id="1.20.1250.20">
    <property type="entry name" value="MFS general substrate transporter like domains"/>
    <property type="match status" value="1"/>
</dbReference>
<feature type="transmembrane region" description="Helical" evidence="8">
    <location>
        <begin position="49"/>
        <end position="67"/>
    </location>
</feature>
<feature type="transmembrane region" description="Helical" evidence="8">
    <location>
        <begin position="104"/>
        <end position="125"/>
    </location>
</feature>
<dbReference type="Gene3D" id="1.20.1720.10">
    <property type="entry name" value="Multidrug resistance protein D"/>
    <property type="match status" value="1"/>
</dbReference>
<evidence type="ECO:0000256" key="8">
    <source>
        <dbReference type="SAM" id="Phobius"/>
    </source>
</evidence>
<dbReference type="PROSITE" id="PS50850">
    <property type="entry name" value="MFS"/>
    <property type="match status" value="1"/>
</dbReference>
<dbReference type="EMBL" id="AP027731">
    <property type="protein sequence ID" value="BDZ46251.1"/>
    <property type="molecule type" value="Genomic_DNA"/>
</dbReference>
<proteinExistence type="predicted"/>
<keyword evidence="4 8" id="KW-0812">Transmembrane</keyword>
<evidence type="ECO:0000256" key="6">
    <source>
        <dbReference type="ARBA" id="ARBA00023136"/>
    </source>
</evidence>
<feature type="transmembrane region" description="Helical" evidence="8">
    <location>
        <begin position="358"/>
        <end position="382"/>
    </location>
</feature>
<dbReference type="PRINTS" id="PR01036">
    <property type="entry name" value="TCRTETB"/>
</dbReference>
<name>A0ABM8GDA6_9MICO</name>
<dbReference type="PANTHER" id="PTHR23501">
    <property type="entry name" value="MAJOR FACILITATOR SUPERFAMILY"/>
    <property type="match status" value="1"/>
</dbReference>
<feature type="transmembrane region" description="Helical" evidence="8">
    <location>
        <begin position="436"/>
        <end position="458"/>
    </location>
</feature>
<feature type="transmembrane region" description="Helical" evidence="8">
    <location>
        <begin position="333"/>
        <end position="352"/>
    </location>
</feature>
<feature type="transmembrane region" description="Helical" evidence="8">
    <location>
        <begin position="224"/>
        <end position="247"/>
    </location>
</feature>
<keyword evidence="5 8" id="KW-1133">Transmembrane helix</keyword>
<feature type="transmembrane region" description="Helical" evidence="8">
    <location>
        <begin position="12"/>
        <end position="37"/>
    </location>
</feature>
<feature type="transmembrane region" description="Helical" evidence="8">
    <location>
        <begin position="200"/>
        <end position="218"/>
    </location>
</feature>
<feature type="transmembrane region" description="Helical" evidence="8">
    <location>
        <begin position="394"/>
        <end position="416"/>
    </location>
</feature>
<organism evidence="10 11">
    <name type="scientific">Naasia aerilata</name>
    <dbReference type="NCBI Taxonomy" id="1162966"/>
    <lineage>
        <taxon>Bacteria</taxon>
        <taxon>Bacillati</taxon>
        <taxon>Actinomycetota</taxon>
        <taxon>Actinomycetes</taxon>
        <taxon>Micrococcales</taxon>
        <taxon>Microbacteriaceae</taxon>
        <taxon>Naasia</taxon>
    </lineage>
</organism>
<dbReference type="RefSeq" id="WP_286276349.1">
    <property type="nucleotide sequence ID" value="NZ_AP027731.1"/>
</dbReference>
<accession>A0ABM8GDA6</accession>
<dbReference type="PANTHER" id="PTHR23501:SF191">
    <property type="entry name" value="VACUOLAR BASIC AMINO ACID TRANSPORTER 4"/>
    <property type="match status" value="1"/>
</dbReference>
<dbReference type="SUPFAM" id="SSF103473">
    <property type="entry name" value="MFS general substrate transporter"/>
    <property type="match status" value="1"/>
</dbReference>
<sequence>MSEDIGLRSQRGPALLAMLVATFLIGMSAWVISTAIPTIARDIGGFSDFPWLFTVYLLTMTVTMPVVSRLADIVGRKRLLLIGVTVFVIGSVLCGLAWSMPSLIAFRVVQALGGGSIQSLALTVIGDTYRGAERARVQGHIAVTLAASSVIGPAVGGLFALLDAWRWVFLINLPLGILTLWLIARNVHEQFERRPHRIDYLGAVLITGALTLLVLGLLEGGEAWGWGSPTSVAIFVVGALLLVAFVIQERRASEPIIPLALFRRRLVVVMAVLGLMMGGIMVGLTAFAPTYLQVAAGASPIWAGVAVAAMAIGQPVTSAAAGWLALRWGLLPTTAAGAVLALLGGAGLAVFVALPSPWIVAACAALIGAGFGLTTVPGLVAVQESVAWQQRGMVTGLVSFFRTLGQVVGVAALGAVAKAVLEQGQGGQDPQTVQAASGAVFIVVAAFAVVHLAAALWMPRTHLSGRSKPPVAEAVEVALGAPKTAE</sequence>
<comment type="subcellular location">
    <subcellularLocation>
        <location evidence="1">Cell inner membrane</location>
        <topology evidence="1">Multi-pass membrane protein</topology>
    </subcellularLocation>
</comment>
<feature type="transmembrane region" description="Helical" evidence="8">
    <location>
        <begin position="79"/>
        <end position="98"/>
    </location>
</feature>
<keyword evidence="3" id="KW-1003">Cell membrane</keyword>
<keyword evidence="6 8" id="KW-0472">Membrane</keyword>
<dbReference type="PROSITE" id="PS00216">
    <property type="entry name" value="SUGAR_TRANSPORT_1"/>
    <property type="match status" value="1"/>
</dbReference>
<evidence type="ECO:0000256" key="5">
    <source>
        <dbReference type="ARBA" id="ARBA00022989"/>
    </source>
</evidence>
<dbReference type="InterPro" id="IPR036259">
    <property type="entry name" value="MFS_trans_sf"/>
</dbReference>
<reference evidence="11" key="1">
    <citation type="journal article" date="2019" name="Int. J. Syst. Evol. Microbiol.">
        <title>The Global Catalogue of Microorganisms (GCM) 10K type strain sequencing project: providing services to taxonomists for standard genome sequencing and annotation.</title>
        <authorList>
            <consortium name="The Broad Institute Genomics Platform"/>
            <consortium name="The Broad Institute Genome Sequencing Center for Infectious Disease"/>
            <person name="Wu L."/>
            <person name="Ma J."/>
        </authorList>
    </citation>
    <scope>NUCLEOTIDE SEQUENCE [LARGE SCALE GENOMIC DNA]</scope>
    <source>
        <strain evidence="11">NBRC 108725</strain>
    </source>
</reference>
<feature type="transmembrane region" description="Helical" evidence="8">
    <location>
        <begin position="167"/>
        <end position="188"/>
    </location>
</feature>
<evidence type="ECO:0000313" key="10">
    <source>
        <dbReference type="EMBL" id="BDZ46251.1"/>
    </source>
</evidence>
<feature type="transmembrane region" description="Helical" evidence="8">
    <location>
        <begin position="137"/>
        <end position="161"/>
    </location>
</feature>
<dbReference type="InterPro" id="IPR011701">
    <property type="entry name" value="MFS"/>
</dbReference>
<feature type="transmembrane region" description="Helical" evidence="8">
    <location>
        <begin position="301"/>
        <end position="326"/>
    </location>
</feature>
<keyword evidence="11" id="KW-1185">Reference proteome</keyword>
<keyword evidence="2" id="KW-0813">Transport</keyword>
<evidence type="ECO:0000313" key="11">
    <source>
        <dbReference type="Proteomes" id="UP001321498"/>
    </source>
</evidence>
<feature type="transmembrane region" description="Helical" evidence="8">
    <location>
        <begin position="267"/>
        <end position="289"/>
    </location>
</feature>
<dbReference type="Pfam" id="PF07690">
    <property type="entry name" value="MFS_1"/>
    <property type="match status" value="1"/>
</dbReference>
<dbReference type="InterPro" id="IPR020846">
    <property type="entry name" value="MFS_dom"/>
</dbReference>
<evidence type="ECO:0000256" key="4">
    <source>
        <dbReference type="ARBA" id="ARBA00022692"/>
    </source>
</evidence>
<evidence type="ECO:0000256" key="7">
    <source>
        <dbReference type="ARBA" id="ARBA00044273"/>
    </source>
</evidence>
<evidence type="ECO:0000259" key="9">
    <source>
        <dbReference type="PROSITE" id="PS50850"/>
    </source>
</evidence>